<dbReference type="GO" id="GO:0004630">
    <property type="term" value="F:phospholipase D activity"/>
    <property type="evidence" value="ECO:0007669"/>
    <property type="project" value="UniProtKB-EC"/>
</dbReference>
<dbReference type="Gene3D" id="3.30.870.10">
    <property type="entry name" value="Endonuclease Chain A"/>
    <property type="match status" value="2"/>
</dbReference>
<dbReference type="CDD" id="cd09140">
    <property type="entry name" value="PLDc_vPLD1_2_like_bac_1"/>
    <property type="match status" value="1"/>
</dbReference>
<name>A0A2S2BRV2_9NOCA</name>
<dbReference type="Proteomes" id="UP000245711">
    <property type="component" value="Chromosome"/>
</dbReference>
<evidence type="ECO:0000313" key="8">
    <source>
        <dbReference type="Proteomes" id="UP000245711"/>
    </source>
</evidence>
<gene>
    <name evidence="7" type="ORF">CBI38_06775</name>
</gene>
<accession>A0A2S2BRV2</accession>
<dbReference type="InterPro" id="IPR025202">
    <property type="entry name" value="PLD-like_dom"/>
</dbReference>
<evidence type="ECO:0000259" key="6">
    <source>
        <dbReference type="PROSITE" id="PS50035"/>
    </source>
</evidence>
<dbReference type="SUPFAM" id="SSF56024">
    <property type="entry name" value="Phospholipase D/nuclease"/>
    <property type="match status" value="2"/>
</dbReference>
<dbReference type="RefSeq" id="WP_109327491.1">
    <property type="nucleotide sequence ID" value="NZ_CP021354.1"/>
</dbReference>
<keyword evidence="4" id="KW-0443">Lipid metabolism</keyword>
<dbReference type="Pfam" id="PF13091">
    <property type="entry name" value="PLDc_2"/>
    <property type="match status" value="1"/>
</dbReference>
<dbReference type="PANTHER" id="PTHR18896">
    <property type="entry name" value="PHOSPHOLIPASE D"/>
    <property type="match status" value="1"/>
</dbReference>
<dbReference type="GO" id="GO:0009395">
    <property type="term" value="P:phospholipid catabolic process"/>
    <property type="evidence" value="ECO:0007669"/>
    <property type="project" value="TreeGrafter"/>
</dbReference>
<dbReference type="InterPro" id="IPR001736">
    <property type="entry name" value="PLipase_D/transphosphatidylase"/>
</dbReference>
<dbReference type="Pfam" id="PF00614">
    <property type="entry name" value="PLDc"/>
    <property type="match status" value="1"/>
</dbReference>
<feature type="domain" description="PLD phosphodiesterase" evidence="6">
    <location>
        <begin position="346"/>
        <end position="373"/>
    </location>
</feature>
<comment type="catalytic activity">
    <reaction evidence="1">
        <text>a 1,2-diacyl-sn-glycero-3-phosphocholine + H2O = a 1,2-diacyl-sn-glycero-3-phosphate + choline + H(+)</text>
        <dbReference type="Rhea" id="RHEA:14445"/>
        <dbReference type="ChEBI" id="CHEBI:15354"/>
        <dbReference type="ChEBI" id="CHEBI:15377"/>
        <dbReference type="ChEBI" id="CHEBI:15378"/>
        <dbReference type="ChEBI" id="CHEBI:57643"/>
        <dbReference type="ChEBI" id="CHEBI:58608"/>
        <dbReference type="EC" id="3.1.4.4"/>
    </reaction>
</comment>
<dbReference type="KEGG" id="roz:CBI38_06775"/>
<evidence type="ECO:0000256" key="1">
    <source>
        <dbReference type="ARBA" id="ARBA00000798"/>
    </source>
</evidence>
<keyword evidence="3" id="KW-0378">Hydrolase</keyword>
<evidence type="ECO:0000313" key="7">
    <source>
        <dbReference type="EMBL" id="AWK71323.1"/>
    </source>
</evidence>
<evidence type="ECO:0000256" key="4">
    <source>
        <dbReference type="ARBA" id="ARBA00023098"/>
    </source>
</evidence>
<dbReference type="SMART" id="SM00155">
    <property type="entry name" value="PLDc"/>
    <property type="match status" value="2"/>
</dbReference>
<reference evidence="7 8" key="1">
    <citation type="submission" date="2017-05" db="EMBL/GenBank/DDBJ databases">
        <title>Isolation of Rhodococcus sp. S2-17 biodegrading of BP-3.</title>
        <authorList>
            <person name="Lee Y."/>
            <person name="Kim K.H."/>
            <person name="Chun B.H."/>
            <person name="Jung H.S."/>
            <person name="Jeon C.O."/>
        </authorList>
    </citation>
    <scope>NUCLEOTIDE SEQUENCE [LARGE SCALE GENOMIC DNA]</scope>
    <source>
        <strain evidence="7 8">S2-17</strain>
    </source>
</reference>
<sequence>MSDESPILAPGDTCWQVTHADRLACIVDAADYFRHAKSAMLQARHRIILIGWDFDTRIKFEPDEKTLEGPNRLGRFLVWLTRKRPDLEIYLLKWNIGAFAAIGRGMTPVFMVNCVTDRRLHFEIDGAHPVGSAHHQKIVVIDDTLAFCGGIDMTVDRWDTSDHRDDNHYRTQPNGNRYGPWHDATTAVDGDAAKAVSEQARARWKTATGKELPALDDTAHTTPWPDGLEPTMHSVDVGIARTLPELADRGEVREIEALYLAAIAGAARSLYIESQYLASRTIAEAIATRLREPDGPEIMLVLPRNADGWLERLAMDGARRRLLHLLWDADAGGKLGVYYPVTAGGNPIYVHAKILVMDDRLLRVGSSNLNNRSMGFDSECDLAVEVRADTANGDRLRDTIVGIRRQLLCEHLDVASDTFDDLLTEKGSLLATVEALRGDGRTLMPFEPDTVEGEDSPLAESELMDPERTPPSIWERTNWTRFRRRLVRRRKAAGSLQS</sequence>
<dbReference type="EMBL" id="CP021354">
    <property type="protein sequence ID" value="AWK71323.1"/>
    <property type="molecule type" value="Genomic_DNA"/>
</dbReference>
<evidence type="ECO:0000256" key="2">
    <source>
        <dbReference type="ARBA" id="ARBA00022737"/>
    </source>
</evidence>
<organism evidence="7 8">
    <name type="scientific">Rhodococcus oxybenzonivorans</name>
    <dbReference type="NCBI Taxonomy" id="1990687"/>
    <lineage>
        <taxon>Bacteria</taxon>
        <taxon>Bacillati</taxon>
        <taxon>Actinomycetota</taxon>
        <taxon>Actinomycetes</taxon>
        <taxon>Mycobacteriales</taxon>
        <taxon>Nocardiaceae</taxon>
        <taxon>Rhodococcus</taxon>
    </lineage>
</organism>
<dbReference type="CDD" id="cd09143">
    <property type="entry name" value="PLDc_vPLD1_2_like_bac_2"/>
    <property type="match status" value="1"/>
</dbReference>
<proteinExistence type="predicted"/>
<feature type="domain" description="PLD phosphodiesterase" evidence="6">
    <location>
        <begin position="130"/>
        <end position="157"/>
    </location>
</feature>
<dbReference type="AlphaFoldDB" id="A0A2S2BRV2"/>
<dbReference type="PANTHER" id="PTHR18896:SF76">
    <property type="entry name" value="PHOSPHOLIPASE"/>
    <property type="match status" value="1"/>
</dbReference>
<protein>
    <submittedName>
        <fullName evidence="7">Phospholipase</fullName>
    </submittedName>
</protein>
<keyword evidence="2" id="KW-0677">Repeat</keyword>
<evidence type="ECO:0000256" key="5">
    <source>
        <dbReference type="SAM" id="MobiDB-lite"/>
    </source>
</evidence>
<evidence type="ECO:0000256" key="3">
    <source>
        <dbReference type="ARBA" id="ARBA00022801"/>
    </source>
</evidence>
<dbReference type="InterPro" id="IPR015679">
    <property type="entry name" value="PLipase_D_fam"/>
</dbReference>
<feature type="region of interest" description="Disordered" evidence="5">
    <location>
        <begin position="448"/>
        <end position="471"/>
    </location>
</feature>
<dbReference type="PROSITE" id="PS50035">
    <property type="entry name" value="PLD"/>
    <property type="match status" value="2"/>
</dbReference>
<keyword evidence="8" id="KW-1185">Reference proteome</keyword>
<dbReference type="OrthoDB" id="8828485at2"/>